<proteinExistence type="predicted"/>
<accession>A0ACB8H8Z3</accession>
<dbReference type="EMBL" id="JAFIQS020000003">
    <property type="protein sequence ID" value="KAH9484273.1"/>
    <property type="molecule type" value="Genomic_DNA"/>
</dbReference>
<reference evidence="1" key="1">
    <citation type="submission" date="2021-10" db="EMBL/GenBank/DDBJ databases">
        <title>Psilocybe cubensis genome.</title>
        <authorList>
            <person name="Mckernan K.J."/>
            <person name="Crawford S."/>
            <person name="Trippe A."/>
            <person name="Kane L.T."/>
            <person name="Mclaughlin S."/>
        </authorList>
    </citation>
    <scope>NUCLEOTIDE SEQUENCE</scope>
    <source>
        <strain evidence="1">MGC-MH-2018</strain>
    </source>
</reference>
<gene>
    <name evidence="1" type="ORF">JR316_0003754</name>
</gene>
<evidence type="ECO:0000313" key="2">
    <source>
        <dbReference type="Proteomes" id="UP000664032"/>
    </source>
</evidence>
<protein>
    <submittedName>
        <fullName evidence="1">Kinesin-like protein bimC</fullName>
    </submittedName>
</protein>
<comment type="caution">
    <text evidence="1">The sequence shown here is derived from an EMBL/GenBank/DDBJ whole genome shotgun (WGS) entry which is preliminary data.</text>
</comment>
<name>A0ACB8H8Z3_PSICU</name>
<dbReference type="Proteomes" id="UP000664032">
    <property type="component" value="Unassembled WGS sequence"/>
</dbReference>
<sequence>MAARRPVTSRARVNNNLNPMPPPQQLQRPKSVMSRPPSASSQRVSSDIQESSGTSSKRQGDDGDTNIQVILRCRARSQREIDEEQTVIVDIDGEKAKELIIQTAKSNSSLGMHTRAPTRTYTYDIVFGPEATQSMVFHDVVAPMVKEVTEGYNCTVFAYGQTGTGKTYTMQGELAPSPVGGPAVSAGIIPRVLFRLFHELEKAHTDFIVKISYIELYNEELRDLLAAELSAPSTLTQPMGKDAKGGEQKLNIFDDVNKRGVIIQGLEEIPVKDSKQALALLTKGSERRQIAATNFNEHSSRSHSIFSITVQIKEPSAAGDDLIKIGKLNLVDLAGSENIGRSGAENKRAREAGMINQSLLTLGRVINALVDKSQHVPYRESKLTRLLQDSLGGRTKTCIIATISPSSLNYEETISTLDYALRAKSIRNKPEVNQRMTRNSLLKDYIIEIEQLKADLLAAREKNGIYFSEETWKQRVAESELRETELIEAKKQVTIIENQMRAVRDEYDQSIALLKRREEELEETRGVLKQTENNLRQREVELAHMTEQYEKEVVVRKAHQQTEASINGVALGLKKVTEESLRDLGGAFEKLDRKNNVFASNRRIVSENEELIRAYADALMKKLTELDQLMKSLRGNVEEENTMHLSSQQQAIIAQVEKVNVHFEGAQDLFQQIEKYEGAGERILSNFKDQLNKAYSSFTSEVSSWSEKATTECTQYSNNAMEIGIGQLDILEESISILTSLLNRISRDVQIYLHDERASLTELRKLAETSTAQELQYLQRQNEILAEMLINERKAADKAKNDLLQRVSGLLGDFLQQRDESLRESVGSLQRSNAEVTALLKATCERQSDLYNNLSTTNGELQSQMGQANEEGNEEKEKTIQNTATAKAKIGTSLKEVETAMTSSITSHSTWANRQIRSMGKSLNSAFEEYNRAKRARVEAIDGMHANIESHHSVQHNFLVSISNEMERHGSQVNSSVKEQSAIMKEYQVAASKNLESVERARATIANMGNKDDIPTGSTPRKRKWQYVDEWALTQSREELLKNWKQDPVADDESSEQEDRPESSSSHRTSDAAIRRTHIRTDSVQSENVALPILEVQEGRKFETVKKADSPAEPLVESRKRNVFPVDHPFLRSVAELASVTRWFVVAKLFPYLSEYKIKPIALTFVLAPLPNALFSHCGSDELSSSYESSAPAVDLGRFITSIFVVTGFALPIVLAHSNVIDPKACAMSITGGGLVYATIIAYSAAFRQEDSDYD</sequence>
<organism evidence="1 2">
    <name type="scientific">Psilocybe cubensis</name>
    <name type="common">Psychedelic mushroom</name>
    <name type="synonym">Stropharia cubensis</name>
    <dbReference type="NCBI Taxonomy" id="181762"/>
    <lineage>
        <taxon>Eukaryota</taxon>
        <taxon>Fungi</taxon>
        <taxon>Dikarya</taxon>
        <taxon>Basidiomycota</taxon>
        <taxon>Agaricomycotina</taxon>
        <taxon>Agaricomycetes</taxon>
        <taxon>Agaricomycetidae</taxon>
        <taxon>Agaricales</taxon>
        <taxon>Agaricineae</taxon>
        <taxon>Strophariaceae</taxon>
        <taxon>Psilocybe</taxon>
    </lineage>
</organism>
<keyword evidence="2" id="KW-1185">Reference proteome</keyword>
<evidence type="ECO:0000313" key="1">
    <source>
        <dbReference type="EMBL" id="KAH9484273.1"/>
    </source>
</evidence>